<keyword evidence="2" id="KW-1185">Reference proteome</keyword>
<proteinExistence type="predicted"/>
<gene>
    <name evidence="1" type="ORF">HEQ75_21750</name>
</gene>
<comment type="caution">
    <text evidence="1">The sequence shown here is derived from an EMBL/GenBank/DDBJ whole genome shotgun (WGS) entry which is preliminary data.</text>
</comment>
<reference evidence="1 2" key="1">
    <citation type="submission" date="2020-03" db="EMBL/GenBank/DDBJ databases">
        <title>Roseomonas selenitidurans sp. nov. isolated from urban soil.</title>
        <authorList>
            <person name="Liu H."/>
        </authorList>
    </citation>
    <scope>NUCLEOTIDE SEQUENCE [LARGE SCALE GENOMIC DNA]</scope>
    <source>
        <strain evidence="1 2">BU-1</strain>
    </source>
</reference>
<accession>A0ABX1EDA2</accession>
<dbReference type="Proteomes" id="UP000787635">
    <property type="component" value="Unassembled WGS sequence"/>
</dbReference>
<dbReference type="EMBL" id="JAAVNE010000046">
    <property type="protein sequence ID" value="NKC33502.1"/>
    <property type="molecule type" value="Genomic_DNA"/>
</dbReference>
<protein>
    <submittedName>
        <fullName evidence="1">Uncharacterized protein</fullName>
    </submittedName>
</protein>
<dbReference type="RefSeq" id="WP_168034228.1">
    <property type="nucleotide sequence ID" value="NZ_JAAVNE010000046.1"/>
</dbReference>
<evidence type="ECO:0000313" key="1">
    <source>
        <dbReference type="EMBL" id="NKC33502.1"/>
    </source>
</evidence>
<evidence type="ECO:0000313" key="2">
    <source>
        <dbReference type="Proteomes" id="UP000787635"/>
    </source>
</evidence>
<organism evidence="1 2">
    <name type="scientific">Falsiroseomonas selenitidurans</name>
    <dbReference type="NCBI Taxonomy" id="2716335"/>
    <lineage>
        <taxon>Bacteria</taxon>
        <taxon>Pseudomonadati</taxon>
        <taxon>Pseudomonadota</taxon>
        <taxon>Alphaproteobacteria</taxon>
        <taxon>Acetobacterales</taxon>
        <taxon>Roseomonadaceae</taxon>
        <taxon>Falsiroseomonas</taxon>
    </lineage>
</organism>
<name>A0ABX1EDA2_9PROT</name>
<sequence>MPIPRFFATKQGSTTTGTGTLTLIAGDTTFRQFEAAVTGAQPVYYSARLAGSTQWEFGIGTYDDGTPGTLTRTTVLWGSSGPGSLVNFDAGVKDVWLQAMPASRELWTFSASTSLAATEYGGLVVMTGSTGRTLSLPVASTVPRNVMTRVHNAGTGGAALLLDPNGSETINGATTLALMPGESVEICSDGTAWYAVGLASGMALVQTQSVSGTPAEIDFALPVTDAEYELAFSRLNFSADAQLSLRVSTDGGSTFDSGGSDYSTSYNFVTGASTTNTNATTGSAILLTDTADSIGGAYGSCRFDTGSPSKRFRLWAGSSIYADPASAPLLHGTFAGGRIADAAASHIRLRLSTGTFVSGSASLRLVRR</sequence>